<evidence type="ECO:0000256" key="1">
    <source>
        <dbReference type="SAM" id="MobiDB-lite"/>
    </source>
</evidence>
<dbReference type="Proteomes" id="UP000054166">
    <property type="component" value="Unassembled WGS sequence"/>
</dbReference>
<organism evidence="2 3">
    <name type="scientific">Piloderma croceum (strain F 1598)</name>
    <dbReference type="NCBI Taxonomy" id="765440"/>
    <lineage>
        <taxon>Eukaryota</taxon>
        <taxon>Fungi</taxon>
        <taxon>Dikarya</taxon>
        <taxon>Basidiomycota</taxon>
        <taxon>Agaricomycotina</taxon>
        <taxon>Agaricomycetes</taxon>
        <taxon>Agaricomycetidae</taxon>
        <taxon>Atheliales</taxon>
        <taxon>Atheliaceae</taxon>
        <taxon>Piloderma</taxon>
    </lineage>
</organism>
<evidence type="ECO:0000313" key="3">
    <source>
        <dbReference type="Proteomes" id="UP000054166"/>
    </source>
</evidence>
<accession>A0A0C3EVK6</accession>
<reference evidence="3" key="2">
    <citation type="submission" date="2015-01" db="EMBL/GenBank/DDBJ databases">
        <title>Evolutionary Origins and Diversification of the Mycorrhizal Mutualists.</title>
        <authorList>
            <consortium name="DOE Joint Genome Institute"/>
            <consortium name="Mycorrhizal Genomics Consortium"/>
            <person name="Kohler A."/>
            <person name="Kuo A."/>
            <person name="Nagy L.G."/>
            <person name="Floudas D."/>
            <person name="Copeland A."/>
            <person name="Barry K.W."/>
            <person name="Cichocki N."/>
            <person name="Veneault-Fourrey C."/>
            <person name="LaButti K."/>
            <person name="Lindquist E.A."/>
            <person name="Lipzen A."/>
            <person name="Lundell T."/>
            <person name="Morin E."/>
            <person name="Murat C."/>
            <person name="Riley R."/>
            <person name="Ohm R."/>
            <person name="Sun H."/>
            <person name="Tunlid A."/>
            <person name="Henrissat B."/>
            <person name="Grigoriev I.V."/>
            <person name="Hibbett D.S."/>
            <person name="Martin F."/>
        </authorList>
    </citation>
    <scope>NUCLEOTIDE SEQUENCE [LARGE SCALE GENOMIC DNA]</scope>
    <source>
        <strain evidence="3">F 1598</strain>
    </source>
</reference>
<gene>
    <name evidence="2" type="ORF">PILCRDRAFT_16661</name>
</gene>
<proteinExistence type="predicted"/>
<dbReference type="EMBL" id="KN833198">
    <property type="protein sequence ID" value="KIM71856.1"/>
    <property type="molecule type" value="Genomic_DNA"/>
</dbReference>
<dbReference type="HOGENOM" id="CLU_1960411_0_0_1"/>
<feature type="region of interest" description="Disordered" evidence="1">
    <location>
        <begin position="1"/>
        <end position="88"/>
    </location>
</feature>
<sequence>MGGLNGKCPSKISKANTSNRGDLGNAGKDGKKQGGEIGEVLGRKDKAGSNNVEGDSTALKTRGSGISKASIRGEQQRRGDDGTHNDDGTKFFRRIHVICIRGGITFVDFLASSSRVPTNLAPKPVGYI</sequence>
<name>A0A0C3EVK6_PILCF</name>
<keyword evidence="3" id="KW-1185">Reference proteome</keyword>
<reference evidence="2 3" key="1">
    <citation type="submission" date="2014-04" db="EMBL/GenBank/DDBJ databases">
        <authorList>
            <consortium name="DOE Joint Genome Institute"/>
            <person name="Kuo A."/>
            <person name="Tarkka M."/>
            <person name="Buscot F."/>
            <person name="Kohler A."/>
            <person name="Nagy L.G."/>
            <person name="Floudas D."/>
            <person name="Copeland A."/>
            <person name="Barry K.W."/>
            <person name="Cichocki N."/>
            <person name="Veneault-Fourrey C."/>
            <person name="LaButti K."/>
            <person name="Lindquist E.A."/>
            <person name="Lipzen A."/>
            <person name="Lundell T."/>
            <person name="Morin E."/>
            <person name="Murat C."/>
            <person name="Sun H."/>
            <person name="Tunlid A."/>
            <person name="Henrissat B."/>
            <person name="Grigoriev I.V."/>
            <person name="Hibbett D.S."/>
            <person name="Martin F."/>
            <person name="Nordberg H.P."/>
            <person name="Cantor M.N."/>
            <person name="Hua S.X."/>
        </authorList>
    </citation>
    <scope>NUCLEOTIDE SEQUENCE [LARGE SCALE GENOMIC DNA]</scope>
    <source>
        <strain evidence="2 3">F 1598</strain>
    </source>
</reference>
<evidence type="ECO:0000313" key="2">
    <source>
        <dbReference type="EMBL" id="KIM71856.1"/>
    </source>
</evidence>
<dbReference type="InParanoid" id="A0A0C3EVK6"/>
<feature type="compositionally biased region" description="Basic and acidic residues" evidence="1">
    <location>
        <begin position="74"/>
        <end position="88"/>
    </location>
</feature>
<protein>
    <submittedName>
        <fullName evidence="2">Uncharacterized protein</fullName>
    </submittedName>
</protein>
<dbReference type="AlphaFoldDB" id="A0A0C3EVK6"/>